<name>A0A8J7L5C3_9CYAN</name>
<organism evidence="1 2">
    <name type="scientific">Atlanticothrix silvestris CENA357</name>
    <dbReference type="NCBI Taxonomy" id="1725252"/>
    <lineage>
        <taxon>Bacteria</taxon>
        <taxon>Bacillati</taxon>
        <taxon>Cyanobacteriota</taxon>
        <taxon>Cyanophyceae</taxon>
        <taxon>Nostocales</taxon>
        <taxon>Nodulariaceae</taxon>
        <taxon>Atlanticothrix</taxon>
        <taxon>Atlanticothrix silvestris</taxon>
    </lineage>
</organism>
<dbReference type="AlphaFoldDB" id="A0A8J7L5C3"/>
<reference evidence="1 2" key="1">
    <citation type="journal article" date="2021" name="Int. J. Syst. Evol. Microbiol.">
        <title>Amazonocrinis nigriterrae gen. nov., sp. nov., Atlanticothrix silvestris gen. nov., sp. nov. and Dendronalium phyllosphericum gen. nov., sp. nov., nostocacean cyanobacteria from Brazilian environments.</title>
        <authorList>
            <person name="Alvarenga D.O."/>
            <person name="Andreote A.P.D."/>
            <person name="Branco L.H.Z."/>
            <person name="Delbaje E."/>
            <person name="Cruz R.B."/>
            <person name="Varani A.M."/>
            <person name="Fiore M.F."/>
        </authorList>
    </citation>
    <scope>NUCLEOTIDE SEQUENCE [LARGE SCALE GENOMIC DNA]</scope>
    <source>
        <strain evidence="1 2">CENA357</strain>
    </source>
</reference>
<accession>A0A8J7L5C3</accession>
<proteinExistence type="predicted"/>
<dbReference type="Proteomes" id="UP000599391">
    <property type="component" value="Unassembled WGS sequence"/>
</dbReference>
<evidence type="ECO:0000313" key="1">
    <source>
        <dbReference type="EMBL" id="MBH8554492.1"/>
    </source>
</evidence>
<evidence type="ECO:0000313" key="2">
    <source>
        <dbReference type="Proteomes" id="UP000599391"/>
    </source>
</evidence>
<protein>
    <submittedName>
        <fullName evidence="1">Uncharacterized protein</fullName>
    </submittedName>
</protein>
<keyword evidence="2" id="KW-1185">Reference proteome</keyword>
<dbReference type="EMBL" id="JAECZB010000075">
    <property type="protein sequence ID" value="MBH8554492.1"/>
    <property type="molecule type" value="Genomic_DNA"/>
</dbReference>
<gene>
    <name evidence="1" type="ORF">I8751_19415</name>
</gene>
<sequence length="50" mass="5972">MKETEYLWDNYTRYKIFSVINPSEWLTQSIARLQVKIENTESLPGFSSQE</sequence>
<comment type="caution">
    <text evidence="1">The sequence shown here is derived from an EMBL/GenBank/DDBJ whole genome shotgun (WGS) entry which is preliminary data.</text>
</comment>